<dbReference type="NCBIfam" id="TIGR01760">
    <property type="entry name" value="tape_meas_TP901"/>
    <property type="match status" value="1"/>
</dbReference>
<gene>
    <name evidence="3" type="ORF">FYJ76_14335</name>
</gene>
<dbReference type="SUPFAM" id="SSF48371">
    <property type="entry name" value="ARM repeat"/>
    <property type="match status" value="1"/>
</dbReference>
<evidence type="ECO:0000313" key="3">
    <source>
        <dbReference type="EMBL" id="MST93095.1"/>
    </source>
</evidence>
<feature type="domain" description="Phage tail tape measure protein" evidence="2">
    <location>
        <begin position="77"/>
        <end position="275"/>
    </location>
</feature>
<name>A0A6I2UDT5_9FIRM</name>
<reference evidence="3 4" key="1">
    <citation type="submission" date="2019-08" db="EMBL/GenBank/DDBJ databases">
        <title>In-depth cultivation of the pig gut microbiome towards novel bacterial diversity and tailored functional studies.</title>
        <authorList>
            <person name="Wylensek D."/>
            <person name="Hitch T.C.A."/>
            <person name="Clavel T."/>
        </authorList>
    </citation>
    <scope>NUCLEOTIDE SEQUENCE [LARGE SCALE GENOMIC DNA]</scope>
    <source>
        <strain evidence="3 4">WCA3-601-WT-6J</strain>
    </source>
</reference>
<dbReference type="PANTHER" id="PTHR37813">
    <property type="entry name" value="FELS-2 PROPHAGE PROTEIN"/>
    <property type="match status" value="1"/>
</dbReference>
<dbReference type="Gene3D" id="1.25.10.10">
    <property type="entry name" value="Leucine-rich Repeat Variant"/>
    <property type="match status" value="1"/>
</dbReference>
<dbReference type="InterPro" id="IPR010090">
    <property type="entry name" value="Phage_tape_meas"/>
</dbReference>
<keyword evidence="1" id="KW-1188">Viral release from host cell</keyword>
<evidence type="ECO:0000256" key="1">
    <source>
        <dbReference type="ARBA" id="ARBA00022612"/>
    </source>
</evidence>
<organism evidence="3 4">
    <name type="scientific">Ruthenibacterium lactatiformans</name>
    <dbReference type="NCBI Taxonomy" id="1550024"/>
    <lineage>
        <taxon>Bacteria</taxon>
        <taxon>Bacillati</taxon>
        <taxon>Bacillota</taxon>
        <taxon>Clostridia</taxon>
        <taxon>Eubacteriales</taxon>
        <taxon>Oscillospiraceae</taxon>
        <taxon>Ruthenibacterium</taxon>
    </lineage>
</organism>
<proteinExistence type="predicted"/>
<comment type="caution">
    <text evidence="3">The sequence shown here is derived from an EMBL/GenBank/DDBJ whole genome shotgun (WGS) entry which is preliminary data.</text>
</comment>
<dbReference type="Proteomes" id="UP000431913">
    <property type="component" value="Unassembled WGS sequence"/>
</dbReference>
<dbReference type="RefSeq" id="WP_119980896.1">
    <property type="nucleotide sequence ID" value="NZ_CAOJUJ010000024.1"/>
</dbReference>
<evidence type="ECO:0000313" key="4">
    <source>
        <dbReference type="Proteomes" id="UP000431913"/>
    </source>
</evidence>
<dbReference type="PANTHER" id="PTHR37813:SF1">
    <property type="entry name" value="FELS-2 PROPHAGE PROTEIN"/>
    <property type="match status" value="1"/>
</dbReference>
<dbReference type="Pfam" id="PF10145">
    <property type="entry name" value="PhageMin_Tail"/>
    <property type="match status" value="1"/>
</dbReference>
<accession>A0A6I2UDT5</accession>
<dbReference type="EMBL" id="VUNJ01000019">
    <property type="protein sequence ID" value="MST93095.1"/>
    <property type="molecule type" value="Genomic_DNA"/>
</dbReference>
<evidence type="ECO:0000259" key="2">
    <source>
        <dbReference type="Pfam" id="PF10145"/>
    </source>
</evidence>
<protein>
    <submittedName>
        <fullName evidence="3">Phage tail tape measure protein</fullName>
    </submittedName>
</protein>
<dbReference type="InterPro" id="IPR016024">
    <property type="entry name" value="ARM-type_fold"/>
</dbReference>
<dbReference type="InterPro" id="IPR011989">
    <property type="entry name" value="ARM-like"/>
</dbReference>
<sequence length="852" mass="87081">MAYDGHLKFDTSVDGKGFQQGISTLAKGAAAALTAVSAALGAMAGYAVKVGSDFEAGMSEVAAISGATGDELDALTAKAKEMGASTKFSATESAEALKYMAMAGWDTQSMLDGLPGIMNLAAASGEELGAVSDIVTDALTAFGLSASDAGHFADVLAKASSSSNTNVSMMGATFKYAAPLAGALGYSIEDCAQAIGLMANAGIKGEQAGTSFRAMLTRLASPTDDVAAAMSQLGISLTDAQGNMLPLSDVLGQLREGFAGLDEQQKAAMASTIAGQEAMSGLLAIVNAAPEDYEALAASIADADGAAQSMADTMQDNLQGQITILKSAVEGLGIEFYESIQEPLKDVVKTGIGYIEELSSAFKEGGLDGLVESLGSVFADAAARIVKSAPKLVSAAVSAIRSFVSGLRGNTGQILDAAIEMGASLLQGVAEIVPELGAFALDLIGQFAQRLIDGLPQMTQAGVDMLNSMAEGLATGLPEFLANALPMIGQLAAGIRESAGQLVDAGINLIMNLADGLIAAIPDLLANIPQIIIDLCGVINDNAPKLLMAGVQLIGKLVMGLIRAIPQILAAMPKIVEAIWSVISAFNWLDLGTNIMTFFRDGLKSMVSKIGEAGRSVFETVKNAIVNLPNTLKNLGSNAVSGMANAIRGLLSTVGSAAKAVFTNIVNAVLNLPSRLLELAKSAVTNVANAFKNVEWGSIGSNIITGIISGIGSAVAGLVSSAIDAAMSAFNAAKRALGIRSPSRLFADEIGKFIPPGITVGIEAAMPKAKRDVADDMEQFASTAQDAVLSSQNKTAARAAASGKLRTAALQAPGGSNVTVQGETHVHVEVEGREIARAAAPFMGEQMEFEED</sequence>
<dbReference type="AlphaFoldDB" id="A0A6I2UDT5"/>